<dbReference type="Gramene" id="GBG82870">
    <property type="protein sequence ID" value="GBG82870"/>
    <property type="gene ID" value="CBR_g36396"/>
</dbReference>
<protein>
    <submittedName>
        <fullName evidence="2">Uncharacterized protein</fullName>
    </submittedName>
</protein>
<accession>A0A388LKL3</accession>
<proteinExistence type="predicted"/>
<dbReference type="InterPro" id="IPR043502">
    <property type="entry name" value="DNA/RNA_pol_sf"/>
</dbReference>
<feature type="compositionally biased region" description="Low complexity" evidence="1">
    <location>
        <begin position="328"/>
        <end position="351"/>
    </location>
</feature>
<dbReference type="EMBL" id="BFEA01000420">
    <property type="protein sequence ID" value="GBG82870.1"/>
    <property type="molecule type" value="Genomic_DNA"/>
</dbReference>
<feature type="compositionally biased region" description="Basic and acidic residues" evidence="1">
    <location>
        <begin position="439"/>
        <end position="456"/>
    </location>
</feature>
<organism evidence="2 3">
    <name type="scientific">Chara braunii</name>
    <name type="common">Braun's stonewort</name>
    <dbReference type="NCBI Taxonomy" id="69332"/>
    <lineage>
        <taxon>Eukaryota</taxon>
        <taxon>Viridiplantae</taxon>
        <taxon>Streptophyta</taxon>
        <taxon>Charophyceae</taxon>
        <taxon>Charales</taxon>
        <taxon>Characeae</taxon>
        <taxon>Chara</taxon>
    </lineage>
</organism>
<name>A0A388LKL3_CHABU</name>
<dbReference type="Proteomes" id="UP000265515">
    <property type="component" value="Unassembled WGS sequence"/>
</dbReference>
<comment type="caution">
    <text evidence="2">The sequence shown here is derived from an EMBL/GenBank/DDBJ whole genome shotgun (WGS) entry which is preliminary data.</text>
</comment>
<dbReference type="PANTHER" id="PTHR19446">
    <property type="entry name" value="REVERSE TRANSCRIPTASES"/>
    <property type="match status" value="1"/>
</dbReference>
<feature type="compositionally biased region" description="Polar residues" evidence="1">
    <location>
        <begin position="474"/>
        <end position="486"/>
    </location>
</feature>
<keyword evidence="3" id="KW-1185">Reference proteome</keyword>
<sequence>MEIDGAIVGNDPGISMPQPHGGDVGMIGADGVAVSPAHRAEEEGVANAQNRSHPPAETNYWVEEERVRDMLSKCFDIGILPAGWDIGELKEEGNKAHFTLNPSLDEIKVKWLKERTVTVIFQEGSKNLPKKIEEEVIRAFEDIWMGEGRFDPAITRGRVCIESSNVLSYIAKDIRVTEWMIQEGENRVALRGRWHSIAFKPWQTKKELQDARKEVSQNYFWIKVLDVPIDAYCYLESAAEHSIGQVLKVHPSERDARTPQLINVRMDMALESLPRLKEFISFTTFQGQLIELKVANAQTPWCSRCRRYFHVVDNCTRQGRRRAPSPTPSTSSSSSSSHQPSSHGGSRSGGRPPSPTRTIGRCSASPLRTSSRDGGRPKQPTYPGPLGPIGGRLQPTQATAAGMTVRDNPSFSPDGRGAGREGDGNTPQADRGSRLNSRSRGENEERNSGLIPRKETGGGGVATLSAIPQGPSGGTHTHASASSSQGPRKETTPTKLRRRLSEDMKAFRIEEDINAEPSTSSTPRQALIPSAKASSKRNRRQSTNSKSGDQDWEKHLLPLLFVATVEETSREICNYAELFFSDILTSRRNAGELVVEQQLQSDLWDLVEAKLTHSASLDLDRPLTEPEIKLAMEAMQKGKSPGSDGIPVEFYSMFWSDLAPTLLKIYNNVLTGGNLSSSMSYGVITLLFKKGAKEEIRNWRPISRLNVSYKILAKALARRLARYLPQLVHHDQAAFVQGRSSFENIVTTIESLEIVEIEGG</sequence>
<gene>
    <name evidence="2" type="ORF">CBR_g36396</name>
</gene>
<dbReference type="AlphaFoldDB" id="A0A388LKL3"/>
<evidence type="ECO:0000256" key="1">
    <source>
        <dbReference type="SAM" id="MobiDB-lite"/>
    </source>
</evidence>
<dbReference type="SUPFAM" id="SSF56672">
    <property type="entry name" value="DNA/RNA polymerases"/>
    <property type="match status" value="1"/>
</dbReference>
<evidence type="ECO:0000313" key="2">
    <source>
        <dbReference type="EMBL" id="GBG82870.1"/>
    </source>
</evidence>
<reference evidence="2 3" key="1">
    <citation type="journal article" date="2018" name="Cell">
        <title>The Chara Genome: Secondary Complexity and Implications for Plant Terrestrialization.</title>
        <authorList>
            <person name="Nishiyama T."/>
            <person name="Sakayama H."/>
            <person name="Vries J.D."/>
            <person name="Buschmann H."/>
            <person name="Saint-Marcoux D."/>
            <person name="Ullrich K.K."/>
            <person name="Haas F.B."/>
            <person name="Vanderstraeten L."/>
            <person name="Becker D."/>
            <person name="Lang D."/>
            <person name="Vosolsobe S."/>
            <person name="Rombauts S."/>
            <person name="Wilhelmsson P.K.I."/>
            <person name="Janitza P."/>
            <person name="Kern R."/>
            <person name="Heyl A."/>
            <person name="Rumpler F."/>
            <person name="Villalobos L.I.A.C."/>
            <person name="Clay J.M."/>
            <person name="Skokan R."/>
            <person name="Toyoda A."/>
            <person name="Suzuki Y."/>
            <person name="Kagoshima H."/>
            <person name="Schijlen E."/>
            <person name="Tajeshwar N."/>
            <person name="Catarino B."/>
            <person name="Hetherington A.J."/>
            <person name="Saltykova A."/>
            <person name="Bonnot C."/>
            <person name="Breuninger H."/>
            <person name="Symeonidi A."/>
            <person name="Radhakrishnan G.V."/>
            <person name="Van Nieuwerburgh F."/>
            <person name="Deforce D."/>
            <person name="Chang C."/>
            <person name="Karol K.G."/>
            <person name="Hedrich R."/>
            <person name="Ulvskov P."/>
            <person name="Glockner G."/>
            <person name="Delwiche C.F."/>
            <person name="Petrasek J."/>
            <person name="Van de Peer Y."/>
            <person name="Friml J."/>
            <person name="Beilby M."/>
            <person name="Dolan L."/>
            <person name="Kohara Y."/>
            <person name="Sugano S."/>
            <person name="Fujiyama A."/>
            <person name="Delaux P.-M."/>
            <person name="Quint M."/>
            <person name="TheiBen G."/>
            <person name="Hagemann M."/>
            <person name="Harholt J."/>
            <person name="Dunand C."/>
            <person name="Zachgo S."/>
            <person name="Langdale J."/>
            <person name="Maumus F."/>
            <person name="Straeten D.V.D."/>
            <person name="Gould S.B."/>
            <person name="Rensing S.A."/>
        </authorList>
    </citation>
    <scope>NUCLEOTIDE SEQUENCE [LARGE SCALE GENOMIC DNA]</scope>
    <source>
        <strain evidence="2 3">S276</strain>
    </source>
</reference>
<feature type="region of interest" description="Disordered" evidence="1">
    <location>
        <begin position="317"/>
        <end position="550"/>
    </location>
</feature>
<feature type="compositionally biased region" description="Basic and acidic residues" evidence="1">
    <location>
        <begin position="499"/>
        <end position="511"/>
    </location>
</feature>
<feature type="region of interest" description="Disordered" evidence="1">
    <location>
        <begin position="37"/>
        <end position="56"/>
    </location>
</feature>
<dbReference type="OrthoDB" id="416119at2759"/>
<evidence type="ECO:0000313" key="3">
    <source>
        <dbReference type="Proteomes" id="UP000265515"/>
    </source>
</evidence>